<keyword evidence="4" id="KW-1185">Reference proteome</keyword>
<dbReference type="AlphaFoldDB" id="A0A2T4JK40"/>
<dbReference type="InterPro" id="IPR000326">
    <property type="entry name" value="PAP2/HPO"/>
</dbReference>
<feature type="transmembrane region" description="Helical" evidence="1">
    <location>
        <begin position="200"/>
        <end position="222"/>
    </location>
</feature>
<keyword evidence="1" id="KW-0472">Membrane</keyword>
<evidence type="ECO:0000259" key="2">
    <source>
        <dbReference type="Pfam" id="PF01569"/>
    </source>
</evidence>
<dbReference type="Proteomes" id="UP000241899">
    <property type="component" value="Unassembled WGS sequence"/>
</dbReference>
<dbReference type="Pfam" id="PF01569">
    <property type="entry name" value="PAP2"/>
    <property type="match status" value="1"/>
</dbReference>
<organism evidence="3 4">
    <name type="scientific">Phaeovulum veldkampii DSM 11550</name>
    <dbReference type="NCBI Taxonomy" id="1185920"/>
    <lineage>
        <taxon>Bacteria</taxon>
        <taxon>Pseudomonadati</taxon>
        <taxon>Pseudomonadota</taxon>
        <taxon>Alphaproteobacteria</taxon>
        <taxon>Rhodobacterales</taxon>
        <taxon>Paracoccaceae</taxon>
        <taxon>Phaeovulum</taxon>
    </lineage>
</organism>
<keyword evidence="1" id="KW-1133">Transmembrane helix</keyword>
<gene>
    <name evidence="3" type="ORF">C5F46_04790</name>
</gene>
<dbReference type="InterPro" id="IPR036938">
    <property type="entry name" value="PAP2/HPO_sf"/>
</dbReference>
<dbReference type="OrthoDB" id="9813524at2"/>
<dbReference type="Gene3D" id="1.20.144.10">
    <property type="entry name" value="Phosphatidic acid phosphatase type 2/haloperoxidase"/>
    <property type="match status" value="1"/>
</dbReference>
<feature type="transmembrane region" description="Helical" evidence="1">
    <location>
        <begin position="90"/>
        <end position="110"/>
    </location>
</feature>
<proteinExistence type="predicted"/>
<name>A0A2T4JK40_9RHOB</name>
<sequence>MTDPIYSRLLMTFLFAVIIAQASFAAFPELDLAVSHALTDGAGSFVATHGPLPVLNAVMKWSMETVALLVVLGTLAGWVGGWLRGAALRCAIFATVNVLIAPALIVNLLLKANLGRARPVNITEFGGTANFTPAWQWADQCARNCSFTSGEVSVTATLTLCAVVLAWPWLNGHRRQRAVLAGLALVVIVAAMRVSLGRHFLSDSLFSGLISAGVALASYRVLAIGRARTQMGLSDLRPLALWAQSLLQTATDRAERWLRA</sequence>
<reference evidence="3 4" key="1">
    <citation type="submission" date="2018-03" db="EMBL/GenBank/DDBJ databases">
        <title>Rhodobacter veldkampii.</title>
        <authorList>
            <person name="Meyer T.E."/>
            <person name="Miller S."/>
            <person name="Lodha T."/>
            <person name="Gandham S."/>
            <person name="Chintalapati S."/>
            <person name="Chintalapati V.R."/>
        </authorList>
    </citation>
    <scope>NUCLEOTIDE SEQUENCE [LARGE SCALE GENOMIC DNA]</scope>
    <source>
        <strain evidence="3 4">DSM 11550</strain>
    </source>
</reference>
<evidence type="ECO:0000256" key="1">
    <source>
        <dbReference type="SAM" id="Phobius"/>
    </source>
</evidence>
<evidence type="ECO:0000313" key="4">
    <source>
        <dbReference type="Proteomes" id="UP000241899"/>
    </source>
</evidence>
<feature type="transmembrane region" description="Helical" evidence="1">
    <location>
        <begin position="152"/>
        <end position="170"/>
    </location>
</feature>
<dbReference type="SUPFAM" id="SSF48317">
    <property type="entry name" value="Acid phosphatase/Vanadium-dependent haloperoxidase"/>
    <property type="match status" value="1"/>
</dbReference>
<dbReference type="EMBL" id="PZKF01000008">
    <property type="protein sequence ID" value="PTE18266.1"/>
    <property type="molecule type" value="Genomic_DNA"/>
</dbReference>
<feature type="transmembrane region" description="Helical" evidence="1">
    <location>
        <begin position="177"/>
        <end position="194"/>
    </location>
</feature>
<feature type="domain" description="Phosphatidic acid phosphatase type 2/haloperoxidase" evidence="2">
    <location>
        <begin position="98"/>
        <end position="221"/>
    </location>
</feature>
<evidence type="ECO:0000313" key="3">
    <source>
        <dbReference type="EMBL" id="PTE18266.1"/>
    </source>
</evidence>
<comment type="caution">
    <text evidence="3">The sequence shown here is derived from an EMBL/GenBank/DDBJ whole genome shotgun (WGS) entry which is preliminary data.</text>
</comment>
<keyword evidence="1" id="KW-0812">Transmembrane</keyword>
<accession>A0A2T4JK40</accession>
<protein>
    <submittedName>
        <fullName evidence="3">Phosphoesterase</fullName>
    </submittedName>
</protein>
<feature type="transmembrane region" description="Helical" evidence="1">
    <location>
        <begin position="61"/>
        <end position="83"/>
    </location>
</feature>
<dbReference type="RefSeq" id="WP_107324228.1">
    <property type="nucleotide sequence ID" value="NZ_NHSP01000024.1"/>
</dbReference>